<evidence type="ECO:0000256" key="4">
    <source>
        <dbReference type="ARBA" id="ARBA00022525"/>
    </source>
</evidence>
<evidence type="ECO:0000256" key="1">
    <source>
        <dbReference type="ARBA" id="ARBA00004496"/>
    </source>
</evidence>
<feature type="signal peptide" evidence="12">
    <location>
        <begin position="1"/>
        <end position="26"/>
    </location>
</feature>
<dbReference type="PROSITE" id="PS50912">
    <property type="entry name" value="EAR"/>
    <property type="match status" value="1"/>
</dbReference>
<dbReference type="InterPro" id="IPR009039">
    <property type="entry name" value="EAR"/>
</dbReference>
<evidence type="ECO:0000259" key="13">
    <source>
        <dbReference type="SMART" id="SM00082"/>
    </source>
</evidence>
<dbReference type="Pfam" id="PF13855">
    <property type="entry name" value="LRR_8"/>
    <property type="match status" value="1"/>
</dbReference>
<evidence type="ECO:0000256" key="5">
    <source>
        <dbReference type="ARBA" id="ARBA00022614"/>
    </source>
</evidence>
<evidence type="ECO:0000256" key="8">
    <source>
        <dbReference type="ARBA" id="ARBA00023018"/>
    </source>
</evidence>
<dbReference type="SMART" id="SM00082">
    <property type="entry name" value="LRRCT"/>
    <property type="match status" value="1"/>
</dbReference>
<dbReference type="InterPro" id="IPR000483">
    <property type="entry name" value="Cys-rich_flank_reg_C"/>
</dbReference>
<dbReference type="OMA" id="WDTNIDK"/>
<keyword evidence="9" id="KW-0325">Glycoprotein</keyword>
<dbReference type="EMBL" id="BEZZ01000651">
    <property type="protein sequence ID" value="GCC34970.1"/>
    <property type="molecule type" value="Genomic_DNA"/>
</dbReference>
<dbReference type="InterPro" id="IPR001611">
    <property type="entry name" value="Leu-rich_rpt"/>
</dbReference>
<dbReference type="InterPro" id="IPR032675">
    <property type="entry name" value="LRR_dom_sf"/>
</dbReference>
<evidence type="ECO:0000313" key="14">
    <source>
        <dbReference type="EMBL" id="GCC34970.1"/>
    </source>
</evidence>
<feature type="domain" description="LRRCT" evidence="13">
    <location>
        <begin position="162"/>
        <end position="211"/>
    </location>
</feature>
<evidence type="ECO:0000256" key="7">
    <source>
        <dbReference type="ARBA" id="ARBA00022737"/>
    </source>
</evidence>
<keyword evidence="4" id="KW-0964">Secreted</keyword>
<dbReference type="STRING" id="137246.A0A401SX74"/>
<dbReference type="SMART" id="SM00369">
    <property type="entry name" value="LRR_TYP"/>
    <property type="match status" value="3"/>
</dbReference>
<organism evidence="14 15">
    <name type="scientific">Chiloscyllium punctatum</name>
    <name type="common">Brownbanded bambooshark</name>
    <name type="synonym">Hemiscyllium punctatum</name>
    <dbReference type="NCBI Taxonomy" id="137246"/>
    <lineage>
        <taxon>Eukaryota</taxon>
        <taxon>Metazoa</taxon>
        <taxon>Chordata</taxon>
        <taxon>Craniata</taxon>
        <taxon>Vertebrata</taxon>
        <taxon>Chondrichthyes</taxon>
        <taxon>Elasmobranchii</taxon>
        <taxon>Galeomorphii</taxon>
        <taxon>Galeoidea</taxon>
        <taxon>Orectolobiformes</taxon>
        <taxon>Hemiscylliidae</taxon>
        <taxon>Chiloscyllium</taxon>
    </lineage>
</organism>
<name>A0A401SX74_CHIPU</name>
<evidence type="ECO:0000256" key="3">
    <source>
        <dbReference type="ARBA" id="ARBA00022490"/>
    </source>
</evidence>
<keyword evidence="6 12" id="KW-0732">Signal</keyword>
<dbReference type="InterPro" id="IPR051295">
    <property type="entry name" value="LGI_related"/>
</dbReference>
<evidence type="ECO:0000256" key="2">
    <source>
        <dbReference type="ARBA" id="ARBA00004613"/>
    </source>
</evidence>
<sequence>MGYAAKRIFFFLWMVYVLLLIESKTSKQLRCPGGCTCSKDNALCENRKSIPHNFPPGVVSLSFAKSGFSEIPQGSFLHMPSLQLLLFTSNSFDTVGDDAFLGLSQLKYLFVENNKIQSISRHAFRGLKSLIHLSLANNNLKTLPKDVFKGLDALTNVDLRGNSFHCDCKLKWLVAWLSSTNATVDQIDCASPAEYQDDKINNLSLKEFDCITTEFVLDQSLQFQSLSIEAFTFMNDAHVVIAQPIVGKCSFFEWDHVEMVFRNYDNIIAHNQQQQDDILTAASIILAKPIDLYPYPRISSEDTPILGPDITIMMKIELTLLYGLVIPSIDAQEGTVYPCDPEQPETMYHLCQKDVLVCRETDSFGAWNVTKNDCRI</sequence>
<dbReference type="PANTHER" id="PTHR24367">
    <property type="entry name" value="LEUCINE-RICH REPEAT-CONTAINING PROTEIN"/>
    <property type="match status" value="1"/>
</dbReference>
<keyword evidence="3" id="KW-0963">Cytoplasm</keyword>
<accession>A0A401SX74</accession>
<evidence type="ECO:0000313" key="15">
    <source>
        <dbReference type="Proteomes" id="UP000287033"/>
    </source>
</evidence>
<keyword evidence="5" id="KW-0433">Leucine-rich repeat</keyword>
<comment type="subcellular location">
    <subcellularLocation>
        <location evidence="1">Cytoplasm</location>
    </subcellularLocation>
    <subcellularLocation>
        <location evidence="2">Secreted</location>
    </subcellularLocation>
    <subcellularLocation>
        <location evidence="10">Synapse</location>
    </subcellularLocation>
</comment>
<dbReference type="Gene3D" id="3.80.10.10">
    <property type="entry name" value="Ribonuclease Inhibitor"/>
    <property type="match status" value="1"/>
</dbReference>
<dbReference type="GO" id="GO:0005737">
    <property type="term" value="C:cytoplasm"/>
    <property type="evidence" value="ECO:0007669"/>
    <property type="project" value="UniProtKB-SubCell"/>
</dbReference>
<keyword evidence="15" id="KW-1185">Reference proteome</keyword>
<evidence type="ECO:0000256" key="6">
    <source>
        <dbReference type="ARBA" id="ARBA00022729"/>
    </source>
</evidence>
<feature type="chain" id="PRO_5019433039" description="Leucine-rich glioma-inactivated protein 1" evidence="12">
    <location>
        <begin position="27"/>
        <end position="376"/>
    </location>
</feature>
<proteinExistence type="predicted"/>
<dbReference type="FunFam" id="3.80.10.10:FF:000017">
    <property type="entry name" value="leucine-rich repeat LGI family member 3"/>
    <property type="match status" value="1"/>
</dbReference>
<dbReference type="SUPFAM" id="SSF52058">
    <property type="entry name" value="L domain-like"/>
    <property type="match status" value="1"/>
</dbReference>
<keyword evidence="8" id="KW-0770">Synapse</keyword>
<comment type="caution">
    <text evidence="14">The sequence shown here is derived from an EMBL/GenBank/DDBJ whole genome shotgun (WGS) entry which is preliminary data.</text>
</comment>
<keyword evidence="7" id="KW-0677">Repeat</keyword>
<dbReference type="Pfam" id="PF03736">
    <property type="entry name" value="EPTP"/>
    <property type="match status" value="1"/>
</dbReference>
<dbReference type="InterPro" id="IPR003591">
    <property type="entry name" value="Leu-rich_rpt_typical-subtyp"/>
</dbReference>
<protein>
    <recommendedName>
        <fullName evidence="11">Leucine-rich glioma-inactivated protein 1</fullName>
    </recommendedName>
</protein>
<dbReference type="InterPro" id="IPR005492">
    <property type="entry name" value="EPTP"/>
</dbReference>
<evidence type="ECO:0000256" key="10">
    <source>
        <dbReference type="ARBA" id="ARBA00034103"/>
    </source>
</evidence>
<dbReference type="AlphaFoldDB" id="A0A401SX74"/>
<evidence type="ECO:0000256" key="12">
    <source>
        <dbReference type="SAM" id="SignalP"/>
    </source>
</evidence>
<gene>
    <name evidence="14" type="ORF">chiPu_0013447</name>
</gene>
<evidence type="ECO:0000256" key="9">
    <source>
        <dbReference type="ARBA" id="ARBA00023180"/>
    </source>
</evidence>
<dbReference type="Proteomes" id="UP000287033">
    <property type="component" value="Unassembled WGS sequence"/>
</dbReference>
<dbReference type="GO" id="GO:0045202">
    <property type="term" value="C:synapse"/>
    <property type="evidence" value="ECO:0007669"/>
    <property type="project" value="UniProtKB-SubCell"/>
</dbReference>
<reference evidence="14 15" key="1">
    <citation type="journal article" date="2018" name="Nat. Ecol. Evol.">
        <title>Shark genomes provide insights into elasmobranch evolution and the origin of vertebrates.</title>
        <authorList>
            <person name="Hara Y"/>
            <person name="Yamaguchi K"/>
            <person name="Onimaru K"/>
            <person name="Kadota M"/>
            <person name="Koyanagi M"/>
            <person name="Keeley SD"/>
            <person name="Tatsumi K"/>
            <person name="Tanaka K"/>
            <person name="Motone F"/>
            <person name="Kageyama Y"/>
            <person name="Nozu R"/>
            <person name="Adachi N"/>
            <person name="Nishimura O"/>
            <person name="Nakagawa R"/>
            <person name="Tanegashima C"/>
            <person name="Kiyatake I"/>
            <person name="Matsumoto R"/>
            <person name="Murakumo K"/>
            <person name="Nishida K"/>
            <person name="Terakita A"/>
            <person name="Kuratani S"/>
            <person name="Sato K"/>
            <person name="Hyodo S Kuraku.S."/>
        </authorList>
    </citation>
    <scope>NUCLEOTIDE SEQUENCE [LARGE SCALE GENOMIC DNA]</scope>
</reference>
<evidence type="ECO:0000256" key="11">
    <source>
        <dbReference type="ARBA" id="ARBA00040825"/>
    </source>
</evidence>
<dbReference type="PANTHER" id="PTHR24367:SF17">
    <property type="entry name" value="LEUCINE-RICH GLIOMA-INACTIVATED PROTEIN 1"/>
    <property type="match status" value="1"/>
</dbReference>
<dbReference type="GO" id="GO:0005615">
    <property type="term" value="C:extracellular space"/>
    <property type="evidence" value="ECO:0007669"/>
    <property type="project" value="TreeGrafter"/>
</dbReference>
<dbReference type="OrthoDB" id="6066926at2759"/>